<dbReference type="HOGENOM" id="CLU_1526233_0_0_1"/>
<dbReference type="PANTHER" id="PTHR34407">
    <property type="entry name" value="EXPRESSED PROTEIN"/>
    <property type="match status" value="1"/>
</dbReference>
<evidence type="ECO:0000313" key="2">
    <source>
        <dbReference type="EMBL" id="EJT53229.1"/>
    </source>
</evidence>
<proteinExistence type="predicted"/>
<protein>
    <submittedName>
        <fullName evidence="2">Capsular associated protein</fullName>
    </submittedName>
</protein>
<gene>
    <name evidence="2" type="ORF">A1Q1_07153</name>
</gene>
<name>J8TSM6_TRIAS</name>
<reference evidence="2 3" key="1">
    <citation type="journal article" date="2012" name="Eukaryot. Cell">
        <title>Draft genome sequence of CBS 2479, the standard type strain of Trichosporon asahii.</title>
        <authorList>
            <person name="Yang R.Y."/>
            <person name="Li H.T."/>
            <person name="Zhu H."/>
            <person name="Zhou G.P."/>
            <person name="Wang M."/>
            <person name="Wang L."/>
        </authorList>
    </citation>
    <scope>NUCLEOTIDE SEQUENCE [LARGE SCALE GENOMIC DNA]</scope>
    <source>
        <strain evidence="3">ATCC 90039 / CBS 2479 / JCM 2466 / KCTC 7840 / NCYC 2677 / UAMH 7654</strain>
    </source>
</reference>
<organism evidence="2 3">
    <name type="scientific">Trichosporon asahii var. asahii (strain ATCC 90039 / CBS 2479 / JCM 2466 / KCTC 7840 / NBRC 103889/ NCYC 2677 / UAMH 7654)</name>
    <name type="common">Yeast</name>
    <dbReference type="NCBI Taxonomy" id="1186058"/>
    <lineage>
        <taxon>Eukaryota</taxon>
        <taxon>Fungi</taxon>
        <taxon>Dikarya</taxon>
        <taxon>Basidiomycota</taxon>
        <taxon>Agaricomycotina</taxon>
        <taxon>Tremellomycetes</taxon>
        <taxon>Trichosporonales</taxon>
        <taxon>Trichosporonaceae</taxon>
        <taxon>Trichosporon</taxon>
    </lineage>
</organism>
<dbReference type="GeneID" id="25990665"/>
<feature type="compositionally biased region" description="Basic and acidic residues" evidence="1">
    <location>
        <begin position="1"/>
        <end position="12"/>
    </location>
</feature>
<evidence type="ECO:0000256" key="1">
    <source>
        <dbReference type="SAM" id="MobiDB-lite"/>
    </source>
</evidence>
<dbReference type="VEuPathDB" id="FungiDB:A1Q1_07153"/>
<dbReference type="Proteomes" id="UP000002748">
    <property type="component" value="Unassembled WGS sequence"/>
</dbReference>
<dbReference type="EMBL" id="ALBS01000004">
    <property type="protein sequence ID" value="EJT53229.1"/>
    <property type="molecule type" value="Genomic_DNA"/>
</dbReference>
<comment type="caution">
    <text evidence="2">The sequence shown here is derived from an EMBL/GenBank/DDBJ whole genome shotgun (WGS) entry which is preliminary data.</text>
</comment>
<dbReference type="AlphaFoldDB" id="J8TSM6"/>
<feature type="region of interest" description="Disordered" evidence="1">
    <location>
        <begin position="1"/>
        <end position="22"/>
    </location>
</feature>
<dbReference type="RefSeq" id="XP_014184230.1">
    <property type="nucleotide sequence ID" value="XM_014328755.1"/>
</dbReference>
<dbReference type="SUPFAM" id="SSF52266">
    <property type="entry name" value="SGNH hydrolase"/>
    <property type="match status" value="1"/>
</dbReference>
<evidence type="ECO:0000313" key="3">
    <source>
        <dbReference type="Proteomes" id="UP000002748"/>
    </source>
</evidence>
<dbReference type="OrthoDB" id="544608at2759"/>
<dbReference type="KEGG" id="tasa:A1Q1_07153"/>
<accession>J8TSM6</accession>
<sequence>MGSLSKPRDERGQFASPNAVPEGHYTAPTGLLTAKDYLNASTSDPAPFDFCPVFGPGDAIAQRRGQIALLKSRVHTGTGARLQRVIQKAMSGHPVTISVLGGSISACHGAGDDPLSPRCWPSKFFEWWNSVFPHPLSELTNGAARRTDSAYFAYCSNHHLPDETDIVILEFDASDP</sequence>
<dbReference type="PANTHER" id="PTHR34407:SF1">
    <property type="entry name" value="SGNH HYDROLASE-TYPE ESTERASE DOMAIN-CONTAINING PROTEIN"/>
    <property type="match status" value="1"/>
</dbReference>